<evidence type="ECO:0000259" key="1">
    <source>
        <dbReference type="PROSITE" id="PS50106"/>
    </source>
</evidence>
<proteinExistence type="predicted"/>
<evidence type="ECO:0000313" key="3">
    <source>
        <dbReference type="Proteomes" id="UP001189429"/>
    </source>
</evidence>
<reference evidence="2" key="1">
    <citation type="submission" date="2023-10" db="EMBL/GenBank/DDBJ databases">
        <authorList>
            <person name="Chen Y."/>
            <person name="Shah S."/>
            <person name="Dougan E. K."/>
            <person name="Thang M."/>
            <person name="Chan C."/>
        </authorList>
    </citation>
    <scope>NUCLEOTIDE SEQUENCE [LARGE SCALE GENOMIC DNA]</scope>
</reference>
<dbReference type="Proteomes" id="UP001189429">
    <property type="component" value="Unassembled WGS sequence"/>
</dbReference>
<dbReference type="PROSITE" id="PS50106">
    <property type="entry name" value="PDZ"/>
    <property type="match status" value="1"/>
</dbReference>
<dbReference type="InterPro" id="IPR036034">
    <property type="entry name" value="PDZ_sf"/>
</dbReference>
<dbReference type="SUPFAM" id="SSF50156">
    <property type="entry name" value="PDZ domain-like"/>
    <property type="match status" value="1"/>
</dbReference>
<feature type="domain" description="PDZ" evidence="1">
    <location>
        <begin position="142"/>
        <end position="184"/>
    </location>
</feature>
<name>A0ABN9UZY4_9DINO</name>
<accession>A0ABN9UZY4</accession>
<keyword evidence="3" id="KW-1185">Reference proteome</keyword>
<protein>
    <recommendedName>
        <fullName evidence="1">PDZ domain-containing protein</fullName>
    </recommendedName>
</protein>
<organism evidence="2 3">
    <name type="scientific">Prorocentrum cordatum</name>
    <dbReference type="NCBI Taxonomy" id="2364126"/>
    <lineage>
        <taxon>Eukaryota</taxon>
        <taxon>Sar</taxon>
        <taxon>Alveolata</taxon>
        <taxon>Dinophyceae</taxon>
        <taxon>Prorocentrales</taxon>
        <taxon>Prorocentraceae</taxon>
        <taxon>Prorocentrum</taxon>
    </lineage>
</organism>
<gene>
    <name evidence="2" type="ORF">PCOR1329_LOCUS52673</name>
</gene>
<evidence type="ECO:0000313" key="2">
    <source>
        <dbReference type="EMBL" id="CAK0864987.1"/>
    </source>
</evidence>
<dbReference type="EMBL" id="CAUYUJ010016412">
    <property type="protein sequence ID" value="CAK0864987.1"/>
    <property type="molecule type" value="Genomic_DNA"/>
</dbReference>
<dbReference type="InterPro" id="IPR001478">
    <property type="entry name" value="PDZ"/>
</dbReference>
<sequence length="214" mass="22847">MHSPTPCHLSGVVRRAASPTAPGDEAMRQAYQLELERQGLLREQLEAKGSVVDAPACLPDEGGVDWFQMYTSIAAANAALEEQLVALSDGEKDYEDMRDVAANTPVIFKIQLPQQELEDSIELVRYFGKCAAFYLVQASMPLGLQLTKKYSGDLAGAFVVEKVIPGGSAAASGNILPGDVLQALTIATEGYDTTARLCSMPASLVLLLISLPTC</sequence>
<dbReference type="Gene3D" id="2.30.42.10">
    <property type="match status" value="1"/>
</dbReference>
<comment type="caution">
    <text evidence="2">The sequence shown here is derived from an EMBL/GenBank/DDBJ whole genome shotgun (WGS) entry which is preliminary data.</text>
</comment>